<evidence type="ECO:0008006" key="4">
    <source>
        <dbReference type="Google" id="ProtNLM"/>
    </source>
</evidence>
<keyword evidence="1" id="KW-1133">Transmembrane helix</keyword>
<accession>A0A0G2AJZ5</accession>
<gene>
    <name evidence="2" type="ORF">UY77_C0009G0002</name>
</gene>
<keyword evidence="1" id="KW-0812">Transmembrane</keyword>
<dbReference type="AlphaFoldDB" id="A0A0G2AJZ5"/>
<dbReference type="EMBL" id="LCRI01000009">
    <property type="protein sequence ID" value="KKW32934.1"/>
    <property type="molecule type" value="Genomic_DNA"/>
</dbReference>
<comment type="caution">
    <text evidence="2">The sequence shown here is derived from an EMBL/GenBank/DDBJ whole genome shotgun (WGS) entry which is preliminary data.</text>
</comment>
<sequence>MARESVKVLHGALDEIGKGDERKVVLRGVIDHDSLGLLQVDDYQREVLTGSSYDGLVKAFQAGQSVQDIVLGMRGQNFNEREGVFYLKDEVFIVDGLQRVSAAKSVVSGPAEGNAPKPRIGATIHFDTSHKWERGQFLILNADRVKVSANVLARNLREDHAAVSILYNLSTGMGERSFALHNRVCWTQRMTRQDLITATTFLKVIGWLHSHLGPGRSNRIPELAAALDTTVERVGKNTYRDNVRTFFDIVDACWGVRQVAYASTAVQLRLSFLLSLARMFSTNHTLFFRDKRLVVDADTKRKLARFPIRDPNVINLAGSGGMNGIMLYMLIVKHVNRGRRTHRLIEEELPEVEEATEESEVAAAANGD</sequence>
<dbReference type="Proteomes" id="UP000034711">
    <property type="component" value="Unassembled WGS sequence"/>
</dbReference>
<evidence type="ECO:0000256" key="1">
    <source>
        <dbReference type="SAM" id="Phobius"/>
    </source>
</evidence>
<evidence type="ECO:0000313" key="2">
    <source>
        <dbReference type="EMBL" id="KKW32934.1"/>
    </source>
</evidence>
<organism evidence="2 3">
    <name type="scientific">Candidatus Uhrbacteria bacterium GW2011_GWA2_53_10</name>
    <dbReference type="NCBI Taxonomy" id="1618980"/>
    <lineage>
        <taxon>Bacteria</taxon>
        <taxon>Candidatus Uhriibacteriota</taxon>
    </lineage>
</organism>
<protein>
    <recommendedName>
        <fullName evidence="4">DUF262 domain-containing protein</fullName>
    </recommendedName>
</protein>
<name>A0A0G2AJZ5_9BACT</name>
<keyword evidence="1" id="KW-0472">Membrane</keyword>
<proteinExistence type="predicted"/>
<reference evidence="2 3" key="1">
    <citation type="journal article" date="2015" name="Nature">
        <title>rRNA introns, odd ribosomes, and small enigmatic genomes across a large radiation of phyla.</title>
        <authorList>
            <person name="Brown C.T."/>
            <person name="Hug L.A."/>
            <person name="Thomas B.C."/>
            <person name="Sharon I."/>
            <person name="Castelle C.J."/>
            <person name="Singh A."/>
            <person name="Wilkins M.J."/>
            <person name="Williams K.H."/>
            <person name="Banfield J.F."/>
        </authorList>
    </citation>
    <scope>NUCLEOTIDE SEQUENCE [LARGE SCALE GENOMIC DNA]</scope>
</reference>
<feature type="transmembrane region" description="Helical" evidence="1">
    <location>
        <begin position="313"/>
        <end position="332"/>
    </location>
</feature>
<evidence type="ECO:0000313" key="3">
    <source>
        <dbReference type="Proteomes" id="UP000034711"/>
    </source>
</evidence>